<reference evidence="3" key="1">
    <citation type="submission" date="2023-05" db="EMBL/GenBank/DDBJ databases">
        <authorList>
            <person name="Huff M."/>
        </authorList>
    </citation>
    <scope>NUCLEOTIDE SEQUENCE</scope>
</reference>
<evidence type="ECO:0000313" key="3">
    <source>
        <dbReference type="EMBL" id="CAI9779789.1"/>
    </source>
</evidence>
<dbReference type="InterPro" id="IPR024593">
    <property type="entry name" value="DUF3444"/>
</dbReference>
<organism evidence="3 4">
    <name type="scientific">Fraxinus pennsylvanica</name>
    <dbReference type="NCBI Taxonomy" id="56036"/>
    <lineage>
        <taxon>Eukaryota</taxon>
        <taxon>Viridiplantae</taxon>
        <taxon>Streptophyta</taxon>
        <taxon>Embryophyta</taxon>
        <taxon>Tracheophyta</taxon>
        <taxon>Spermatophyta</taxon>
        <taxon>Magnoliopsida</taxon>
        <taxon>eudicotyledons</taxon>
        <taxon>Gunneridae</taxon>
        <taxon>Pentapetalae</taxon>
        <taxon>asterids</taxon>
        <taxon>lamiids</taxon>
        <taxon>Lamiales</taxon>
        <taxon>Oleaceae</taxon>
        <taxon>Oleeae</taxon>
        <taxon>Fraxinus</taxon>
    </lineage>
</organism>
<protein>
    <recommendedName>
        <fullName evidence="2">DUF3444 domain-containing protein</fullName>
    </recommendedName>
</protein>
<feature type="region of interest" description="Disordered" evidence="1">
    <location>
        <begin position="1"/>
        <end position="49"/>
    </location>
</feature>
<name>A0AAD2A1I4_9LAMI</name>
<sequence length="152" mass="17276">MDSEKPIEAGKMYTASCSKSSAEEQKAKFKKNAPPKEKQKKKFHANASPAGFTELTSKFKETTYGNPAIGKKDKNAGQIWAIYSDEDTFPNYYGQIQKIDEKRPILESLQTVTLNRRRFPKFRISFPSKFCFSFSQTLTPLALARAHMNCYG</sequence>
<keyword evidence="4" id="KW-1185">Reference proteome</keyword>
<feature type="domain" description="DUF3444" evidence="2">
    <location>
        <begin position="75"/>
        <end position="104"/>
    </location>
</feature>
<feature type="compositionally biased region" description="Basic residues" evidence="1">
    <location>
        <begin position="28"/>
        <end position="44"/>
    </location>
</feature>
<evidence type="ECO:0000256" key="1">
    <source>
        <dbReference type="SAM" id="MobiDB-lite"/>
    </source>
</evidence>
<dbReference type="Proteomes" id="UP000834106">
    <property type="component" value="Chromosome 17"/>
</dbReference>
<dbReference type="Pfam" id="PF11926">
    <property type="entry name" value="DUF3444"/>
    <property type="match status" value="1"/>
</dbReference>
<evidence type="ECO:0000313" key="4">
    <source>
        <dbReference type="Proteomes" id="UP000834106"/>
    </source>
</evidence>
<dbReference type="EMBL" id="OU503052">
    <property type="protein sequence ID" value="CAI9779789.1"/>
    <property type="molecule type" value="Genomic_DNA"/>
</dbReference>
<accession>A0AAD2A1I4</accession>
<evidence type="ECO:0000259" key="2">
    <source>
        <dbReference type="Pfam" id="PF11926"/>
    </source>
</evidence>
<proteinExistence type="predicted"/>
<dbReference type="AlphaFoldDB" id="A0AAD2A1I4"/>
<gene>
    <name evidence="3" type="ORF">FPE_LOCUS27219</name>
</gene>